<reference evidence="2" key="1">
    <citation type="journal article" date="2019" name="Sci. Rep.">
        <title>Draft genome of Tanacetum cinerariifolium, the natural source of mosquito coil.</title>
        <authorList>
            <person name="Yamashiro T."/>
            <person name="Shiraishi A."/>
            <person name="Satake H."/>
            <person name="Nakayama K."/>
        </authorList>
    </citation>
    <scope>NUCLEOTIDE SEQUENCE</scope>
</reference>
<organism evidence="2">
    <name type="scientific">Tanacetum cinerariifolium</name>
    <name type="common">Dalmatian daisy</name>
    <name type="synonym">Chrysanthemum cinerariifolium</name>
    <dbReference type="NCBI Taxonomy" id="118510"/>
    <lineage>
        <taxon>Eukaryota</taxon>
        <taxon>Viridiplantae</taxon>
        <taxon>Streptophyta</taxon>
        <taxon>Embryophyta</taxon>
        <taxon>Tracheophyta</taxon>
        <taxon>Spermatophyta</taxon>
        <taxon>Magnoliopsida</taxon>
        <taxon>eudicotyledons</taxon>
        <taxon>Gunneridae</taxon>
        <taxon>Pentapetalae</taxon>
        <taxon>asterids</taxon>
        <taxon>campanulids</taxon>
        <taxon>Asterales</taxon>
        <taxon>Asteraceae</taxon>
        <taxon>Asteroideae</taxon>
        <taxon>Anthemideae</taxon>
        <taxon>Anthemidinae</taxon>
        <taxon>Tanacetum</taxon>
    </lineage>
</organism>
<dbReference type="AlphaFoldDB" id="A0A6L2K051"/>
<dbReference type="Pfam" id="PF05678">
    <property type="entry name" value="VQ"/>
    <property type="match status" value="1"/>
</dbReference>
<accession>A0A6L2K051</accession>
<dbReference type="InterPro" id="IPR039612">
    <property type="entry name" value="VQ_5/9/14"/>
</dbReference>
<comment type="caution">
    <text evidence="2">The sequence shown here is derived from an EMBL/GenBank/DDBJ whole genome shotgun (WGS) entry which is preliminary data.</text>
</comment>
<proteinExistence type="predicted"/>
<evidence type="ECO:0000313" key="2">
    <source>
        <dbReference type="EMBL" id="GEU41274.1"/>
    </source>
</evidence>
<dbReference type="EMBL" id="BKCJ010001416">
    <property type="protein sequence ID" value="GEU41274.1"/>
    <property type="molecule type" value="Genomic_DNA"/>
</dbReference>
<dbReference type="PANTHER" id="PTHR33783:SF1">
    <property type="entry name" value="PROTEIN HAIKU1"/>
    <property type="match status" value="1"/>
</dbReference>
<name>A0A6L2K051_TANCI</name>
<gene>
    <name evidence="2" type="ORF">Tci_013252</name>
</gene>
<sequence length="179" mass="20601">MNSYKFMGLDDVEEGEEISSRKKNFIKRVIADIKTSYHRILLPLITISCAVKLSCSLASFLLFSDTKLLRAPRQYLEPQVYDINKNDFRNMVQQLKCSPSHHSQEPLLHRPTYNAIKSPSMRLQCILAPINLNRPRMMELPKTQPQAPDESPISAYMRYLQHFINDPASLRTSTNSTSD</sequence>
<feature type="domain" description="VQ" evidence="1">
    <location>
        <begin position="77"/>
        <end position="95"/>
    </location>
</feature>
<protein>
    <recommendedName>
        <fullName evidence="1">VQ domain-containing protein</fullName>
    </recommendedName>
</protein>
<dbReference type="PANTHER" id="PTHR33783">
    <property type="entry name" value="PROTEIN HAIKU1"/>
    <property type="match status" value="1"/>
</dbReference>
<dbReference type="InterPro" id="IPR008889">
    <property type="entry name" value="VQ"/>
</dbReference>
<evidence type="ECO:0000259" key="1">
    <source>
        <dbReference type="Pfam" id="PF05678"/>
    </source>
</evidence>